<proteinExistence type="predicted"/>
<accession>G8R0Y8</accession>
<sequence>MKKLTLLLSFFLFGTVILAQGEEIQRFKLDDIKKSQEDPQSALTPYFYLGPGMGINNYSGLIGAVFEVPIVPHFSAFVVGGLGGWGYKAGGGIMFYFREKEYLGSALGLGITNAFGLDNFETQLYLEGKEGLQPVTLNLHNSPTFNLTYQYHIRMGRTSKFGIGTGYAFEMVDSPYTLVEPETEQISDASELTMKMMQPGGLIISLTFQFGVGAR</sequence>
<evidence type="ECO:0000313" key="2">
    <source>
        <dbReference type="Proteomes" id="UP000005631"/>
    </source>
</evidence>
<dbReference type="AlphaFoldDB" id="G8R0Y8"/>
<reference evidence="1 2" key="1">
    <citation type="journal article" date="2012" name="Stand. Genomic Sci.">
        <title>Genome sequence of the orange-pigmented seawater bacterium Owenweeksia hongkongensis type strain (UST20020801(T)).</title>
        <authorList>
            <person name="Riedel T."/>
            <person name="Held B."/>
            <person name="Nolan M."/>
            <person name="Lucas S."/>
            <person name="Lapidus A."/>
            <person name="Tice H."/>
            <person name="Del Rio T.G."/>
            <person name="Cheng J.F."/>
            <person name="Han C."/>
            <person name="Tapia R."/>
            <person name="Goodwin L.A."/>
            <person name="Pitluck S."/>
            <person name="Liolios K."/>
            <person name="Mavromatis K."/>
            <person name="Pagani I."/>
            <person name="Ivanova N."/>
            <person name="Mikhailova N."/>
            <person name="Pati A."/>
            <person name="Chen A."/>
            <person name="Palaniappan K."/>
            <person name="Rohde M."/>
            <person name="Tindall B.J."/>
            <person name="Detter J.C."/>
            <person name="Goker M."/>
            <person name="Woyke T."/>
            <person name="Bristow J."/>
            <person name="Eisen J.A."/>
            <person name="Markowitz V."/>
            <person name="Hugenholtz P."/>
            <person name="Klenk H.P."/>
            <person name="Kyrpides N.C."/>
        </authorList>
    </citation>
    <scope>NUCLEOTIDE SEQUENCE</scope>
    <source>
        <strain evidence="2">DSM 17368 / JCM 12287 / NRRL B-23963</strain>
    </source>
</reference>
<dbReference type="Proteomes" id="UP000005631">
    <property type="component" value="Chromosome"/>
</dbReference>
<name>G8R0Y8_OWEHD</name>
<dbReference type="EMBL" id="CP003156">
    <property type="protein sequence ID" value="AEV31659.1"/>
    <property type="molecule type" value="Genomic_DNA"/>
</dbReference>
<dbReference type="KEGG" id="oho:Oweho_0645"/>
<keyword evidence="2" id="KW-1185">Reference proteome</keyword>
<protein>
    <recommendedName>
        <fullName evidence="3">Outer membrane protein beta-barrel domain-containing protein</fullName>
    </recommendedName>
</protein>
<dbReference type="eggNOG" id="ENOG502ZMNX">
    <property type="taxonomic scope" value="Bacteria"/>
</dbReference>
<dbReference type="RefSeq" id="WP_014201020.1">
    <property type="nucleotide sequence ID" value="NC_016599.1"/>
</dbReference>
<evidence type="ECO:0000313" key="1">
    <source>
        <dbReference type="EMBL" id="AEV31659.1"/>
    </source>
</evidence>
<organism evidence="1 2">
    <name type="scientific">Owenweeksia hongkongensis (strain DSM 17368 / CIP 108786 / JCM 12287 / NRRL B-23963 / UST20020801)</name>
    <dbReference type="NCBI Taxonomy" id="926562"/>
    <lineage>
        <taxon>Bacteria</taxon>
        <taxon>Pseudomonadati</taxon>
        <taxon>Bacteroidota</taxon>
        <taxon>Flavobacteriia</taxon>
        <taxon>Flavobacteriales</taxon>
        <taxon>Owenweeksiaceae</taxon>
        <taxon>Owenweeksia</taxon>
    </lineage>
</organism>
<evidence type="ECO:0008006" key="3">
    <source>
        <dbReference type="Google" id="ProtNLM"/>
    </source>
</evidence>
<dbReference type="HOGENOM" id="CLU_1282173_0_0_10"/>
<gene>
    <name evidence="1" type="ordered locus">Oweho_0645</name>
</gene>